<dbReference type="PANTHER" id="PTHR33371:SF4">
    <property type="entry name" value="INTERMEMBRANE PHOSPHOLIPID TRANSPORT SYSTEM BINDING PROTEIN MLAD"/>
    <property type="match status" value="1"/>
</dbReference>
<accession>A0ABY6M3X4</accession>
<evidence type="ECO:0000313" key="3">
    <source>
        <dbReference type="EMBL" id="UYW02230.1"/>
    </source>
</evidence>
<reference evidence="3" key="1">
    <citation type="submission" date="2021-08" db="EMBL/GenBank/DDBJ databases">
        <title>Flavobacterium sp. strain CC-SYL302.</title>
        <authorList>
            <person name="Lin S.-Y."/>
            <person name="Lee T.-H."/>
            <person name="Young C.-C."/>
        </authorList>
    </citation>
    <scope>NUCLEOTIDE SEQUENCE</scope>
    <source>
        <strain evidence="3">CC-SYL302</strain>
    </source>
</reference>
<organism evidence="3 4">
    <name type="scientific">Flavobacterium agricola</name>
    <dbReference type="NCBI Taxonomy" id="2870839"/>
    <lineage>
        <taxon>Bacteria</taxon>
        <taxon>Pseudomonadati</taxon>
        <taxon>Bacteroidota</taxon>
        <taxon>Flavobacteriia</taxon>
        <taxon>Flavobacteriales</taxon>
        <taxon>Flavobacteriaceae</taxon>
        <taxon>Flavobacterium</taxon>
    </lineage>
</organism>
<dbReference type="InterPro" id="IPR003399">
    <property type="entry name" value="Mce/MlaD"/>
</dbReference>
<dbReference type="RefSeq" id="WP_264434729.1">
    <property type="nucleotide sequence ID" value="NZ_CP081495.1"/>
</dbReference>
<evidence type="ECO:0000313" key="4">
    <source>
        <dbReference type="Proteomes" id="UP001163328"/>
    </source>
</evidence>
<dbReference type="PANTHER" id="PTHR33371">
    <property type="entry name" value="INTERMEMBRANE PHOSPHOLIPID TRANSPORT SYSTEM BINDING PROTEIN MLAD-RELATED"/>
    <property type="match status" value="1"/>
</dbReference>
<dbReference type="EMBL" id="CP081495">
    <property type="protein sequence ID" value="UYW02230.1"/>
    <property type="molecule type" value="Genomic_DNA"/>
</dbReference>
<keyword evidence="1" id="KW-1133">Transmembrane helix</keyword>
<dbReference type="Pfam" id="PF02470">
    <property type="entry name" value="MlaD"/>
    <property type="match status" value="1"/>
</dbReference>
<keyword evidence="1" id="KW-0472">Membrane</keyword>
<proteinExistence type="predicted"/>
<name>A0ABY6M3X4_9FLAO</name>
<sequence length="319" mass="34718">MKLTREIKAAILVIGSVLLFIWGYSFLKGRNLFNTSHTYYVVYDNVEGLAPSAAVTINGLHVGKVNTITLEPKSGKLLVEILMTTDVDIPTNTTASIYEPSLIGAKAIALNLDFNSTEYAQDGAYLEGTVKLGLTDNIGSLLSPLQAKVDSVLSSLNTTLSSVNTILDAKTQQELKGTIASLNTTMHNFTSISKNVDQLLVENKSKLSSAVTNLDQTTKSFANIASDLEKAELDKLVNELQSTLTKVNGLLADIEQGNGTVGKIFKDPEMYDNLTKASNELNLLLQDVRLNPTRYINISVFGKKNKPYVVPETIEVVEQ</sequence>
<dbReference type="InterPro" id="IPR052336">
    <property type="entry name" value="MlaD_Phospholipid_Transporter"/>
</dbReference>
<protein>
    <submittedName>
        <fullName evidence="3">MlaD family protein</fullName>
    </submittedName>
</protein>
<keyword evidence="1" id="KW-0812">Transmembrane</keyword>
<feature type="domain" description="Mce/MlaD" evidence="2">
    <location>
        <begin position="37"/>
        <end position="111"/>
    </location>
</feature>
<keyword evidence="4" id="KW-1185">Reference proteome</keyword>
<gene>
    <name evidence="3" type="ORF">K5I29_04830</name>
</gene>
<feature type="transmembrane region" description="Helical" evidence="1">
    <location>
        <begin position="7"/>
        <end position="27"/>
    </location>
</feature>
<evidence type="ECO:0000259" key="2">
    <source>
        <dbReference type="Pfam" id="PF02470"/>
    </source>
</evidence>
<evidence type="ECO:0000256" key="1">
    <source>
        <dbReference type="SAM" id="Phobius"/>
    </source>
</evidence>
<dbReference type="Proteomes" id="UP001163328">
    <property type="component" value="Chromosome"/>
</dbReference>